<dbReference type="AlphaFoldDB" id="A0A9P3PNA3"/>
<dbReference type="EMBL" id="BRPK01000005">
    <property type="protein sequence ID" value="GLB38781.1"/>
    <property type="molecule type" value="Genomic_DNA"/>
</dbReference>
<keyword evidence="2" id="KW-1185">Reference proteome</keyword>
<proteinExistence type="predicted"/>
<comment type="caution">
    <text evidence="1">The sequence shown here is derived from an EMBL/GenBank/DDBJ whole genome shotgun (WGS) entry which is preliminary data.</text>
</comment>
<organism evidence="1 2">
    <name type="scientific">Lyophyllum shimeji</name>
    <name type="common">Hon-shimeji</name>
    <name type="synonym">Tricholoma shimeji</name>
    <dbReference type="NCBI Taxonomy" id="47721"/>
    <lineage>
        <taxon>Eukaryota</taxon>
        <taxon>Fungi</taxon>
        <taxon>Dikarya</taxon>
        <taxon>Basidiomycota</taxon>
        <taxon>Agaricomycotina</taxon>
        <taxon>Agaricomycetes</taxon>
        <taxon>Agaricomycetidae</taxon>
        <taxon>Agaricales</taxon>
        <taxon>Tricholomatineae</taxon>
        <taxon>Lyophyllaceae</taxon>
        <taxon>Lyophyllum</taxon>
    </lineage>
</organism>
<reference evidence="1" key="1">
    <citation type="submission" date="2022-07" db="EMBL/GenBank/DDBJ databases">
        <title>The genome of Lyophyllum shimeji provides insight into the initial evolution of ectomycorrhizal fungal genome.</title>
        <authorList>
            <person name="Kobayashi Y."/>
            <person name="Shibata T."/>
            <person name="Hirakawa H."/>
            <person name="Shigenobu S."/>
            <person name="Nishiyama T."/>
            <person name="Yamada A."/>
            <person name="Hasebe M."/>
            <person name="Kawaguchi M."/>
        </authorList>
    </citation>
    <scope>NUCLEOTIDE SEQUENCE</scope>
    <source>
        <strain evidence="1">AT787</strain>
    </source>
</reference>
<evidence type="ECO:0000313" key="1">
    <source>
        <dbReference type="EMBL" id="GLB38781.1"/>
    </source>
</evidence>
<evidence type="ECO:0000313" key="2">
    <source>
        <dbReference type="Proteomes" id="UP001063166"/>
    </source>
</evidence>
<dbReference type="Proteomes" id="UP001063166">
    <property type="component" value="Unassembled WGS sequence"/>
</dbReference>
<sequence length="99" mass="11453">MLRVCAFNTTCSLASHGPDDNMMHGDWAHMPETVHVDPADLWTGLIVVRHWRKSGPRHRYLENRRKLHSIAKRRKRLRCGALLGKALIQLFSSQAHQDF</sequence>
<protein>
    <submittedName>
        <fullName evidence="1">Uncharacterized protein</fullName>
    </submittedName>
</protein>
<accession>A0A9P3PNA3</accession>
<gene>
    <name evidence="1" type="ORF">LshimejAT787_0506460</name>
</gene>
<name>A0A9P3PNA3_LYOSH</name>